<evidence type="ECO:0000256" key="2">
    <source>
        <dbReference type="ARBA" id="ARBA00009773"/>
    </source>
</evidence>
<feature type="non-terminal residue" evidence="9">
    <location>
        <position position="1"/>
    </location>
</feature>
<dbReference type="PANTHER" id="PTHR21716:SF53">
    <property type="entry name" value="PERMEASE PERM-RELATED"/>
    <property type="match status" value="1"/>
</dbReference>
<keyword evidence="3" id="KW-0813">Transport</keyword>
<keyword evidence="7 8" id="KW-0472">Membrane</keyword>
<dbReference type="PANTHER" id="PTHR21716">
    <property type="entry name" value="TRANSMEMBRANE PROTEIN"/>
    <property type="match status" value="1"/>
</dbReference>
<evidence type="ECO:0000256" key="3">
    <source>
        <dbReference type="ARBA" id="ARBA00022448"/>
    </source>
</evidence>
<feature type="transmembrane region" description="Helical" evidence="8">
    <location>
        <begin position="252"/>
        <end position="275"/>
    </location>
</feature>
<evidence type="ECO:0000256" key="8">
    <source>
        <dbReference type="SAM" id="Phobius"/>
    </source>
</evidence>
<proteinExistence type="inferred from homology"/>
<accession>A0A0F8WU36</accession>
<evidence type="ECO:0008006" key="10">
    <source>
        <dbReference type="Google" id="ProtNLM"/>
    </source>
</evidence>
<evidence type="ECO:0000256" key="5">
    <source>
        <dbReference type="ARBA" id="ARBA00022692"/>
    </source>
</evidence>
<keyword evidence="5 8" id="KW-0812">Transmembrane</keyword>
<comment type="subcellular location">
    <subcellularLocation>
        <location evidence="1">Cell membrane</location>
        <topology evidence="1">Multi-pass membrane protein</topology>
    </subcellularLocation>
</comment>
<feature type="transmembrane region" description="Helical" evidence="8">
    <location>
        <begin position="225"/>
        <end position="245"/>
    </location>
</feature>
<protein>
    <recommendedName>
        <fullName evidence="10">Permease</fullName>
    </recommendedName>
</protein>
<feature type="transmembrane region" description="Helical" evidence="8">
    <location>
        <begin position="66"/>
        <end position="84"/>
    </location>
</feature>
<dbReference type="GO" id="GO:0005886">
    <property type="term" value="C:plasma membrane"/>
    <property type="evidence" value="ECO:0007669"/>
    <property type="project" value="UniProtKB-SubCell"/>
</dbReference>
<keyword evidence="4" id="KW-1003">Cell membrane</keyword>
<dbReference type="GO" id="GO:0055085">
    <property type="term" value="P:transmembrane transport"/>
    <property type="evidence" value="ECO:0007669"/>
    <property type="project" value="TreeGrafter"/>
</dbReference>
<gene>
    <name evidence="9" type="ORF">LCGC14_3026210</name>
</gene>
<organism evidence="9">
    <name type="scientific">marine sediment metagenome</name>
    <dbReference type="NCBI Taxonomy" id="412755"/>
    <lineage>
        <taxon>unclassified sequences</taxon>
        <taxon>metagenomes</taxon>
        <taxon>ecological metagenomes</taxon>
    </lineage>
</organism>
<feature type="transmembrane region" description="Helical" evidence="8">
    <location>
        <begin position="39"/>
        <end position="59"/>
    </location>
</feature>
<dbReference type="AlphaFoldDB" id="A0A0F8WU36"/>
<dbReference type="Pfam" id="PF01594">
    <property type="entry name" value="AI-2E_transport"/>
    <property type="match status" value="1"/>
</dbReference>
<feature type="transmembrane region" description="Helical" evidence="8">
    <location>
        <begin position="130"/>
        <end position="151"/>
    </location>
</feature>
<evidence type="ECO:0000256" key="4">
    <source>
        <dbReference type="ARBA" id="ARBA00022475"/>
    </source>
</evidence>
<keyword evidence="6 8" id="KW-1133">Transmembrane helix</keyword>
<sequence length="330" mass="35890">MFTGIDSFPLMAIPLFILAGNLMSAGGISQRLVELAKSLVGGIQGGLACTCVLTCMLFASVSGSSVATTFAIGAILIPAMVKHWQDVLLLLPDQYPHLISEEQLKELLGKASLEVAGMANRLVSFSFSTFPSLVAMMVYLVLVPLLVFFMLKDKDELLEMMSGLLPQERPVMWQIWHEMNVQVANYVRGKAIEILLVGFVSYAAFLIMGLNYAALLALLVGLSVVIPYIGAVVVTIPVTVVAYFQWGWGGDLFWLVMIYGIIQGLDGNVLVPLLFSEAVNLHPIAIILAVLVFGGLWGFWGIFFAIPLATLVKALYNAWPRTDLSNSVSE</sequence>
<evidence type="ECO:0000313" key="9">
    <source>
        <dbReference type="EMBL" id="KKK60253.1"/>
    </source>
</evidence>
<evidence type="ECO:0000256" key="7">
    <source>
        <dbReference type="ARBA" id="ARBA00023136"/>
    </source>
</evidence>
<comment type="similarity">
    <text evidence="2">Belongs to the autoinducer-2 exporter (AI-2E) (TC 2.A.86) family.</text>
</comment>
<evidence type="ECO:0000256" key="1">
    <source>
        <dbReference type="ARBA" id="ARBA00004651"/>
    </source>
</evidence>
<reference evidence="9" key="1">
    <citation type="journal article" date="2015" name="Nature">
        <title>Complex archaea that bridge the gap between prokaryotes and eukaryotes.</title>
        <authorList>
            <person name="Spang A."/>
            <person name="Saw J.H."/>
            <person name="Jorgensen S.L."/>
            <person name="Zaremba-Niedzwiedzka K."/>
            <person name="Martijn J."/>
            <person name="Lind A.E."/>
            <person name="van Eijk R."/>
            <person name="Schleper C."/>
            <person name="Guy L."/>
            <person name="Ettema T.J."/>
        </authorList>
    </citation>
    <scope>NUCLEOTIDE SEQUENCE</scope>
</reference>
<dbReference type="InterPro" id="IPR002549">
    <property type="entry name" value="AI-2E-like"/>
</dbReference>
<feature type="transmembrane region" description="Helical" evidence="8">
    <location>
        <begin position="281"/>
        <end position="306"/>
    </location>
</feature>
<feature type="transmembrane region" description="Helical" evidence="8">
    <location>
        <begin position="194"/>
        <end position="219"/>
    </location>
</feature>
<comment type="caution">
    <text evidence="9">The sequence shown here is derived from an EMBL/GenBank/DDBJ whole genome shotgun (WGS) entry which is preliminary data.</text>
</comment>
<feature type="transmembrane region" description="Helical" evidence="8">
    <location>
        <begin position="12"/>
        <end position="33"/>
    </location>
</feature>
<name>A0A0F8WU36_9ZZZZ</name>
<evidence type="ECO:0000256" key="6">
    <source>
        <dbReference type="ARBA" id="ARBA00022989"/>
    </source>
</evidence>
<dbReference type="EMBL" id="LAZR01063060">
    <property type="protein sequence ID" value="KKK60253.1"/>
    <property type="molecule type" value="Genomic_DNA"/>
</dbReference>